<comment type="caution">
    <text evidence="2">The sequence shown here is derived from an EMBL/GenBank/DDBJ whole genome shotgun (WGS) entry which is preliminary data.</text>
</comment>
<dbReference type="Proteomes" id="UP000391919">
    <property type="component" value="Unassembled WGS sequence"/>
</dbReference>
<evidence type="ECO:0000313" key="2">
    <source>
        <dbReference type="EMBL" id="GER71803.1"/>
    </source>
</evidence>
<dbReference type="InterPro" id="IPR053028">
    <property type="entry name" value="Spo0E-like_phosphatase"/>
</dbReference>
<evidence type="ECO:0000313" key="3">
    <source>
        <dbReference type="Proteomes" id="UP000391919"/>
    </source>
</evidence>
<dbReference type="GO" id="GO:0043937">
    <property type="term" value="P:regulation of sporulation"/>
    <property type="evidence" value="ECO:0007669"/>
    <property type="project" value="InterPro"/>
</dbReference>
<name>A0A5J4JI53_9BACI</name>
<gene>
    <name evidence="2" type="ORF">BpJC7_31060</name>
</gene>
<proteinExistence type="predicted"/>
<reference evidence="2 3" key="1">
    <citation type="submission" date="2019-09" db="EMBL/GenBank/DDBJ databases">
        <title>Draft genome sequence of Bacillus sp. JC-7.</title>
        <authorList>
            <person name="Tanaka N."/>
            <person name="Shiwa Y."/>
            <person name="Fujita N."/>
            <person name="Tanasupawat S."/>
        </authorList>
    </citation>
    <scope>NUCLEOTIDE SEQUENCE [LARGE SCALE GENOMIC DNA]</scope>
    <source>
        <strain evidence="2 3">JC-7</strain>
    </source>
</reference>
<dbReference type="EMBL" id="BKZQ01000072">
    <property type="protein sequence ID" value="GER71803.1"/>
    <property type="molecule type" value="Genomic_DNA"/>
</dbReference>
<dbReference type="InterPro" id="IPR037208">
    <property type="entry name" value="Spo0E-like_sf"/>
</dbReference>
<dbReference type="AlphaFoldDB" id="A0A5J4JI53"/>
<dbReference type="InterPro" id="IPR018540">
    <property type="entry name" value="Spo0E-like"/>
</dbReference>
<dbReference type="PANTHER" id="PTHR41263">
    <property type="entry name" value="ASPARTYL-PHOSPHATE PHOSPHATASE YISI"/>
    <property type="match status" value="1"/>
</dbReference>
<dbReference type="InterPro" id="IPR036638">
    <property type="entry name" value="HLH_DNA-bd_sf"/>
</dbReference>
<accession>A0A5J4JI53</accession>
<keyword evidence="1" id="KW-0175">Coiled coil</keyword>
<organism evidence="2 3">
    <name type="scientific">Weizmannia acidilactici</name>
    <dbReference type="NCBI Taxonomy" id="2607726"/>
    <lineage>
        <taxon>Bacteria</taxon>
        <taxon>Bacillati</taxon>
        <taxon>Bacillota</taxon>
        <taxon>Bacilli</taxon>
        <taxon>Bacillales</taxon>
        <taxon>Bacillaceae</taxon>
        <taxon>Heyndrickxia</taxon>
    </lineage>
</organism>
<dbReference type="Pfam" id="PF09388">
    <property type="entry name" value="SpoOE-like"/>
    <property type="match status" value="1"/>
</dbReference>
<dbReference type="SUPFAM" id="SSF140500">
    <property type="entry name" value="BAS1536-like"/>
    <property type="match status" value="1"/>
</dbReference>
<dbReference type="PANTHER" id="PTHR41263:SF1">
    <property type="entry name" value="ASPARTYL-PHOSPHATE PHOSPHATASE YISI"/>
    <property type="match status" value="1"/>
</dbReference>
<protein>
    <recommendedName>
        <fullName evidence="4">Aspartyl-phosphate phosphatase Spo0E family protein</fullName>
    </recommendedName>
</protein>
<keyword evidence="3" id="KW-1185">Reference proteome</keyword>
<sequence>MDTNWLEENKYLLRIQKKRQEMMKLGKELGLTHEKTVQCSQQLDALMNEYEAYRKQHSTLSSEMVIIREMSFILYEKVQRPNLVEARKEHKKMQLV</sequence>
<dbReference type="RefSeq" id="WP_151706224.1">
    <property type="nucleotide sequence ID" value="NZ_BKZQ01000072.1"/>
</dbReference>
<feature type="coiled-coil region" evidence="1">
    <location>
        <begin position="36"/>
        <end position="63"/>
    </location>
</feature>
<dbReference type="GO" id="GO:0046983">
    <property type="term" value="F:protein dimerization activity"/>
    <property type="evidence" value="ECO:0007669"/>
    <property type="project" value="InterPro"/>
</dbReference>
<dbReference type="Gene3D" id="4.10.280.10">
    <property type="entry name" value="Helix-loop-helix DNA-binding domain"/>
    <property type="match status" value="1"/>
</dbReference>
<evidence type="ECO:0000256" key="1">
    <source>
        <dbReference type="SAM" id="Coils"/>
    </source>
</evidence>
<evidence type="ECO:0008006" key="4">
    <source>
        <dbReference type="Google" id="ProtNLM"/>
    </source>
</evidence>